<dbReference type="EMBL" id="BJHX01000003">
    <property type="protein sequence ID" value="GDY70013.1"/>
    <property type="molecule type" value="Genomic_DNA"/>
</dbReference>
<sequence length="61" mass="6668">MAIEAVADRARYKHNVLYPAPSRCVPFFRSLLAGTLRQDTASVTGLPPPCLPRVRETNSVG</sequence>
<accession>A0A4D4NA02</accession>
<reference evidence="2 3" key="1">
    <citation type="submission" date="2019-04" db="EMBL/GenBank/DDBJ databases">
        <title>Draft genome sequences of Streptomyces avermitilis ATCC 31267.</title>
        <authorList>
            <person name="Komaki H."/>
            <person name="Tamura T."/>
            <person name="Hosoyama A."/>
        </authorList>
    </citation>
    <scope>NUCLEOTIDE SEQUENCE [LARGE SCALE GENOMIC DNA]</scope>
    <source>
        <strain evidence="2 3">ATCC 31267</strain>
    </source>
</reference>
<dbReference type="AlphaFoldDB" id="A0A4D4NA02"/>
<dbReference type="Proteomes" id="UP000299211">
    <property type="component" value="Unassembled WGS sequence"/>
</dbReference>
<dbReference type="Proteomes" id="UP000302139">
    <property type="component" value="Unassembled WGS sequence"/>
</dbReference>
<proteinExistence type="predicted"/>
<organism evidence="2 3">
    <name type="scientific">Streptomyces avermitilis</name>
    <dbReference type="NCBI Taxonomy" id="33903"/>
    <lineage>
        <taxon>Bacteria</taxon>
        <taxon>Bacillati</taxon>
        <taxon>Actinomycetota</taxon>
        <taxon>Actinomycetes</taxon>
        <taxon>Kitasatosporales</taxon>
        <taxon>Streptomycetaceae</taxon>
        <taxon>Streptomyces</taxon>
    </lineage>
</organism>
<evidence type="ECO:0000313" key="4">
    <source>
        <dbReference type="Proteomes" id="UP000302139"/>
    </source>
</evidence>
<evidence type="ECO:0000313" key="3">
    <source>
        <dbReference type="Proteomes" id="UP000299211"/>
    </source>
</evidence>
<comment type="caution">
    <text evidence="2">The sequence shown here is derived from an EMBL/GenBank/DDBJ whole genome shotgun (WGS) entry which is preliminary data.</text>
</comment>
<dbReference type="EMBL" id="BJHY01000002">
    <property type="protein sequence ID" value="GDY80285.1"/>
    <property type="molecule type" value="Genomic_DNA"/>
</dbReference>
<evidence type="ECO:0000313" key="2">
    <source>
        <dbReference type="EMBL" id="GDY80285.1"/>
    </source>
</evidence>
<reference evidence="1 4" key="2">
    <citation type="submission" date="2019-04" db="EMBL/GenBank/DDBJ databases">
        <title>Draft genome sequences of Streptomyces avermitilis NBRC 14893.</title>
        <authorList>
            <person name="Komaki H."/>
            <person name="Tamura T."/>
            <person name="Hosoyama A."/>
        </authorList>
    </citation>
    <scope>NUCLEOTIDE SEQUENCE [LARGE SCALE GENOMIC DNA]</scope>
    <source>
        <strain evidence="1 4">NBRC 14893</strain>
    </source>
</reference>
<evidence type="ECO:0000313" key="1">
    <source>
        <dbReference type="EMBL" id="GDY70013.1"/>
    </source>
</evidence>
<gene>
    <name evidence="1" type="ORF">SAV14893_094060</name>
    <name evidence="2" type="ORF">SAV31267_097700</name>
</gene>
<protein>
    <submittedName>
        <fullName evidence="2">Uncharacterized protein</fullName>
    </submittedName>
</protein>
<name>A0A4D4NA02_STRAX</name>